<accession>A0A7W2M2D4</accession>
<dbReference type="PROSITE" id="PS51257">
    <property type="entry name" value="PROKAR_LIPOPROTEIN"/>
    <property type="match status" value="1"/>
</dbReference>
<protein>
    <submittedName>
        <fullName evidence="2">Beta-lactamase family protein</fullName>
    </submittedName>
</protein>
<evidence type="ECO:0000313" key="2">
    <source>
        <dbReference type="EMBL" id="MBA6151474.1"/>
    </source>
</evidence>
<dbReference type="Pfam" id="PF00144">
    <property type="entry name" value="Beta-lactamase"/>
    <property type="match status" value="1"/>
</dbReference>
<evidence type="ECO:0000259" key="1">
    <source>
        <dbReference type="Pfam" id="PF00144"/>
    </source>
</evidence>
<dbReference type="Gene3D" id="3.40.710.10">
    <property type="entry name" value="DD-peptidase/beta-lactamase superfamily"/>
    <property type="match status" value="1"/>
</dbReference>
<name>A0A7W2M2D4_9FLAO</name>
<dbReference type="InterPro" id="IPR012338">
    <property type="entry name" value="Beta-lactam/transpept-like"/>
</dbReference>
<feature type="domain" description="Beta-lactamase-related" evidence="1">
    <location>
        <begin position="47"/>
        <end position="357"/>
    </location>
</feature>
<dbReference type="InterPro" id="IPR001466">
    <property type="entry name" value="Beta-lactam-related"/>
</dbReference>
<gene>
    <name evidence="2" type="ORF">H3Z82_01890</name>
</gene>
<sequence>MLKFNILLPITMAVLMLSCKDGKETPLPSKPMDTSQLDAYFSNNMPTNEPGGAILIMKGDSIIFSKGYGLADIELNTKIDENTLFNVGSISKTFVSNAILMLQAEGKLSIEDNMAKYFSDFKNSTIAEKVKIKHLLTHTSGLKDNRETKKDSIFYLTAKDLENWYPTTQAEHLNFEPGTQYEYSNPAYNALALIIEDVSGMKWQTFVAEKIFKPANMTTSTITDGPHPESGVAHGYLNSNGKWLEKDYGEEPTFAAAGNGGVWSSVNELAKYELALQAHKFIPGTILEASRTIKPWPNWQDTTPPFLGWSWFIDKTPDGLKTVGHTGSQGGFLCNYVTVPEKNITFIILCNTPRNVDGFTEYITEWLMENKLL</sequence>
<dbReference type="PANTHER" id="PTHR46825">
    <property type="entry name" value="D-ALANYL-D-ALANINE-CARBOXYPEPTIDASE/ENDOPEPTIDASE AMPH"/>
    <property type="match status" value="1"/>
</dbReference>
<dbReference type="SUPFAM" id="SSF56601">
    <property type="entry name" value="beta-lactamase/transpeptidase-like"/>
    <property type="match status" value="1"/>
</dbReference>
<dbReference type="RefSeq" id="WP_182202181.1">
    <property type="nucleotide sequence ID" value="NZ_JACGLT010000001.1"/>
</dbReference>
<dbReference type="AlphaFoldDB" id="A0A7W2M2D4"/>
<reference evidence="2 3" key="1">
    <citation type="submission" date="2020-07" db="EMBL/GenBank/DDBJ databases">
        <title>Bacterium isolated from marine sediment.</title>
        <authorList>
            <person name="Shang D."/>
        </authorList>
    </citation>
    <scope>NUCLEOTIDE SEQUENCE [LARGE SCALE GENOMIC DNA]</scope>
    <source>
        <strain evidence="2 3">F6074</strain>
    </source>
</reference>
<dbReference type="PANTHER" id="PTHR46825:SF9">
    <property type="entry name" value="BETA-LACTAMASE-RELATED DOMAIN-CONTAINING PROTEIN"/>
    <property type="match status" value="1"/>
</dbReference>
<comment type="caution">
    <text evidence="2">The sequence shown here is derived from an EMBL/GenBank/DDBJ whole genome shotgun (WGS) entry which is preliminary data.</text>
</comment>
<dbReference type="EMBL" id="JACGLT010000001">
    <property type="protein sequence ID" value="MBA6151474.1"/>
    <property type="molecule type" value="Genomic_DNA"/>
</dbReference>
<evidence type="ECO:0000313" key="3">
    <source>
        <dbReference type="Proteomes" id="UP000541857"/>
    </source>
</evidence>
<dbReference type="InterPro" id="IPR050491">
    <property type="entry name" value="AmpC-like"/>
</dbReference>
<organism evidence="2 3">
    <name type="scientific">Gelidibacter maritimus</name>
    <dbReference type="NCBI Taxonomy" id="2761487"/>
    <lineage>
        <taxon>Bacteria</taxon>
        <taxon>Pseudomonadati</taxon>
        <taxon>Bacteroidota</taxon>
        <taxon>Flavobacteriia</taxon>
        <taxon>Flavobacteriales</taxon>
        <taxon>Flavobacteriaceae</taxon>
        <taxon>Gelidibacter</taxon>
    </lineage>
</organism>
<proteinExistence type="predicted"/>
<dbReference type="Proteomes" id="UP000541857">
    <property type="component" value="Unassembled WGS sequence"/>
</dbReference>
<keyword evidence="3" id="KW-1185">Reference proteome</keyword>